<dbReference type="STRING" id="692275.M3D871"/>
<dbReference type="eggNOG" id="ENOG502QXB0">
    <property type="taxonomic scope" value="Eukaryota"/>
</dbReference>
<evidence type="ECO:0000313" key="6">
    <source>
        <dbReference type="EMBL" id="EMF14069.1"/>
    </source>
</evidence>
<dbReference type="PANTHER" id="PTHR47429">
    <property type="entry name" value="PROTEIN TWIN LOV 1"/>
    <property type="match status" value="1"/>
</dbReference>
<feature type="region of interest" description="Disordered" evidence="4">
    <location>
        <begin position="172"/>
        <end position="239"/>
    </location>
</feature>
<feature type="compositionally biased region" description="Basic and acidic residues" evidence="4">
    <location>
        <begin position="124"/>
        <end position="138"/>
    </location>
</feature>
<feature type="domain" description="PAC" evidence="5">
    <location>
        <begin position="511"/>
        <end position="564"/>
    </location>
</feature>
<evidence type="ECO:0000259" key="5">
    <source>
        <dbReference type="PROSITE" id="PS50113"/>
    </source>
</evidence>
<dbReference type="GeneID" id="27901726"/>
<dbReference type="SUPFAM" id="SSF55785">
    <property type="entry name" value="PYP-like sensor domain (PAS domain)"/>
    <property type="match status" value="1"/>
</dbReference>
<feature type="compositionally biased region" description="Polar residues" evidence="4">
    <location>
        <begin position="205"/>
        <end position="222"/>
    </location>
</feature>
<feature type="compositionally biased region" description="Low complexity" evidence="4">
    <location>
        <begin position="180"/>
        <end position="193"/>
    </location>
</feature>
<dbReference type="Proteomes" id="UP000016931">
    <property type="component" value="Unassembled WGS sequence"/>
</dbReference>
<feature type="region of interest" description="Disordered" evidence="4">
    <location>
        <begin position="83"/>
        <end position="141"/>
    </location>
</feature>
<accession>M3D871</accession>
<sequence length="802" mass="88373">MDTSHPLSPSVKLLQKFGRWRHPRHASQHHVSSDFSPAGDKETRYTLPPNTRFGASSIAPNPIAEGSTESLVLDALTSLSTAIPEVPPYTPMPVPQRVSSAVKDTPHSPRVSSTTRDSATYRLFPKEETDAPRDFLREKVRRTNSTQNEILLPGFPGFEDDLLLPDRSASFRGRTKHMSSRASQNSSSATNSRPRGRSRGARSPTISPVASTPATETESITGPTIKGPADIPDFPQPNRMQSPTGSILVDIPAAPTKLSHDVVAHLQDPSPDKIDILNTDLNDEDDPNSWDLINREAKPIEERDASQFWLEKRAEQLYSAEHLHLILNDSKYHSKFLGFMRKYRPWRVPILTYYSEAYKAIKAQDYANSLTVSLARKSPLPMGSAHSPAPVENTRLHDAAREAFAELLRDDLHYFIAHTYVKIVSALVTRRITGTLPAHLDEASGRLAEVFCITDCRLRDDPLILASEGFTRHSGGSLEYVLGRNCRFMQGPGTTVDSCRRFAVSCQEKRDHTEIFVNYRRDGTPFLSLVMNAPLMDSQGNVRYFLGAQVDVSALLKECAGTESLGELIARQAASKGSAAAGAGAHDDDDVPQLYPLEQVKALSEMFTGAELDIIRRHGGSAQRGRWLDTRTTKAPAPGTRVLLADGSEDSDDHDEPADAAHEGLDPRHVVSGAMDGTPGNLSGVYRYYLLIRPYPSLRVLFASPTMRVPGIVQSPFLHRVCRKNGVRENLAEALREGNKGGVTARVRWLHKPSEDGDGPGVTRWLHCTPLIHHTGQVGLWMIVLVRPEAEGSGVFARHSVV</sequence>
<evidence type="ECO:0000256" key="1">
    <source>
        <dbReference type="ARBA" id="ARBA00022630"/>
    </source>
</evidence>
<dbReference type="PROSITE" id="PS50113">
    <property type="entry name" value="PAC"/>
    <property type="match status" value="1"/>
</dbReference>
<evidence type="ECO:0000256" key="2">
    <source>
        <dbReference type="ARBA" id="ARBA00022643"/>
    </source>
</evidence>
<keyword evidence="1" id="KW-0285">Flavoprotein</keyword>
<dbReference type="EMBL" id="KB456262">
    <property type="protein sequence ID" value="EMF14069.1"/>
    <property type="molecule type" value="Genomic_DNA"/>
</dbReference>
<organism evidence="6 7">
    <name type="scientific">Sphaerulina musiva (strain SO2202)</name>
    <name type="common">Poplar stem canker fungus</name>
    <name type="synonym">Septoria musiva</name>
    <dbReference type="NCBI Taxonomy" id="692275"/>
    <lineage>
        <taxon>Eukaryota</taxon>
        <taxon>Fungi</taxon>
        <taxon>Dikarya</taxon>
        <taxon>Ascomycota</taxon>
        <taxon>Pezizomycotina</taxon>
        <taxon>Dothideomycetes</taxon>
        <taxon>Dothideomycetidae</taxon>
        <taxon>Mycosphaerellales</taxon>
        <taxon>Mycosphaerellaceae</taxon>
        <taxon>Sphaerulina</taxon>
    </lineage>
</organism>
<gene>
    <name evidence="6" type="ORF">SEPMUDRAFT_147906</name>
</gene>
<dbReference type="PANTHER" id="PTHR47429:SF9">
    <property type="entry name" value="PAS DOMAIN-CONTAINING PROTEIN"/>
    <property type="match status" value="1"/>
</dbReference>
<evidence type="ECO:0000313" key="7">
    <source>
        <dbReference type="Proteomes" id="UP000016931"/>
    </source>
</evidence>
<dbReference type="HOGENOM" id="CLU_012260_3_1_1"/>
<feature type="region of interest" description="Disordered" evidence="4">
    <location>
        <begin position="21"/>
        <end position="61"/>
    </location>
</feature>
<dbReference type="RefSeq" id="XP_016762190.1">
    <property type="nucleotide sequence ID" value="XM_016904589.1"/>
</dbReference>
<evidence type="ECO:0000256" key="3">
    <source>
        <dbReference type="ARBA" id="ARBA00022991"/>
    </source>
</evidence>
<keyword evidence="3" id="KW-0157">Chromophore</keyword>
<keyword evidence="2" id="KW-0288">FMN</keyword>
<dbReference type="Pfam" id="PF13426">
    <property type="entry name" value="PAS_9"/>
    <property type="match status" value="1"/>
</dbReference>
<feature type="compositionally biased region" description="Pro residues" evidence="4">
    <location>
        <begin position="85"/>
        <end position="94"/>
    </location>
</feature>
<keyword evidence="7" id="KW-1185">Reference proteome</keyword>
<dbReference type="InterPro" id="IPR000700">
    <property type="entry name" value="PAS-assoc_C"/>
</dbReference>
<dbReference type="Gene3D" id="3.30.450.20">
    <property type="entry name" value="PAS domain"/>
    <property type="match status" value="1"/>
</dbReference>
<name>M3D871_SPHMS</name>
<evidence type="ECO:0000256" key="4">
    <source>
        <dbReference type="SAM" id="MobiDB-lite"/>
    </source>
</evidence>
<proteinExistence type="predicted"/>
<dbReference type="InterPro" id="IPR000014">
    <property type="entry name" value="PAS"/>
</dbReference>
<dbReference type="OMA" id="VMNAPLM"/>
<dbReference type="InterPro" id="IPR035965">
    <property type="entry name" value="PAS-like_dom_sf"/>
</dbReference>
<dbReference type="GO" id="GO:0005634">
    <property type="term" value="C:nucleus"/>
    <property type="evidence" value="ECO:0007669"/>
    <property type="project" value="TreeGrafter"/>
</dbReference>
<dbReference type="OrthoDB" id="447251at2759"/>
<protein>
    <recommendedName>
        <fullName evidence="5">PAC domain-containing protein</fullName>
    </recommendedName>
</protein>
<dbReference type="AlphaFoldDB" id="M3D871"/>
<reference evidence="6 7" key="1">
    <citation type="journal article" date="2012" name="PLoS Pathog.">
        <title>Diverse lifestyles and strategies of plant pathogenesis encoded in the genomes of eighteen Dothideomycetes fungi.</title>
        <authorList>
            <person name="Ohm R.A."/>
            <person name="Feau N."/>
            <person name="Henrissat B."/>
            <person name="Schoch C.L."/>
            <person name="Horwitz B.A."/>
            <person name="Barry K.W."/>
            <person name="Condon B.J."/>
            <person name="Copeland A.C."/>
            <person name="Dhillon B."/>
            <person name="Glaser F."/>
            <person name="Hesse C.N."/>
            <person name="Kosti I."/>
            <person name="LaButti K."/>
            <person name="Lindquist E.A."/>
            <person name="Lucas S."/>
            <person name="Salamov A.A."/>
            <person name="Bradshaw R.E."/>
            <person name="Ciuffetti L."/>
            <person name="Hamelin R.C."/>
            <person name="Kema G.H.J."/>
            <person name="Lawrence C."/>
            <person name="Scott J.A."/>
            <person name="Spatafora J.W."/>
            <person name="Turgeon B.G."/>
            <person name="de Wit P.J.G.M."/>
            <person name="Zhong S."/>
            <person name="Goodwin S.B."/>
            <person name="Grigoriev I.V."/>
        </authorList>
    </citation>
    <scope>NUCLEOTIDE SEQUENCE [LARGE SCALE GENOMIC DNA]</scope>
    <source>
        <strain evidence="6 7">SO2202</strain>
    </source>
</reference>